<accession>A0ABT9Y409</accession>
<evidence type="ECO:0000313" key="4">
    <source>
        <dbReference type="EMBL" id="MDQ0202567.1"/>
    </source>
</evidence>
<keyword evidence="5" id="KW-1185">Reference proteome</keyword>
<dbReference type="InterPro" id="IPR029063">
    <property type="entry name" value="SAM-dependent_MTases_sf"/>
</dbReference>
<dbReference type="InterPro" id="IPR004398">
    <property type="entry name" value="RNA_MeTrfase_RsmD"/>
</dbReference>
<evidence type="ECO:0000256" key="1">
    <source>
        <dbReference type="ARBA" id="ARBA00022603"/>
    </source>
</evidence>
<keyword evidence="1" id="KW-0489">Methyltransferase</keyword>
<evidence type="ECO:0000313" key="5">
    <source>
        <dbReference type="Proteomes" id="UP001239167"/>
    </source>
</evidence>
<dbReference type="SUPFAM" id="SSF53335">
    <property type="entry name" value="S-adenosyl-L-methionine-dependent methyltransferases"/>
    <property type="match status" value="1"/>
</dbReference>
<dbReference type="PANTHER" id="PTHR43542:SF1">
    <property type="entry name" value="METHYLTRANSFERASE"/>
    <property type="match status" value="1"/>
</dbReference>
<evidence type="ECO:0000256" key="3">
    <source>
        <dbReference type="SAM" id="MobiDB-lite"/>
    </source>
</evidence>
<keyword evidence="2" id="KW-0808">Transferase</keyword>
<dbReference type="InterPro" id="IPR002052">
    <property type="entry name" value="DNA_methylase_N6_adenine_CS"/>
</dbReference>
<dbReference type="RefSeq" id="WP_196603745.1">
    <property type="nucleotide sequence ID" value="NZ_CP116940.1"/>
</dbReference>
<reference evidence="4 5" key="1">
    <citation type="submission" date="2023-07" db="EMBL/GenBank/DDBJ databases">
        <title>Genomic Encyclopedia of Type Strains, Phase IV (KMG-IV): sequencing the most valuable type-strain genomes for metagenomic binning, comparative biology and taxonomic classification.</title>
        <authorList>
            <person name="Goeker M."/>
        </authorList>
    </citation>
    <scope>NUCLEOTIDE SEQUENCE [LARGE SCALE GENOMIC DNA]</scope>
    <source>
        <strain evidence="4 5">DSM 16980</strain>
    </source>
</reference>
<proteinExistence type="predicted"/>
<feature type="region of interest" description="Disordered" evidence="3">
    <location>
        <begin position="1"/>
        <end position="24"/>
    </location>
</feature>
<dbReference type="Gene3D" id="3.40.50.150">
    <property type="entry name" value="Vaccinia Virus protein VP39"/>
    <property type="match status" value="1"/>
</dbReference>
<dbReference type="PIRSF" id="PIRSF004553">
    <property type="entry name" value="CHP00095"/>
    <property type="match status" value="1"/>
</dbReference>
<evidence type="ECO:0000256" key="2">
    <source>
        <dbReference type="ARBA" id="ARBA00022679"/>
    </source>
</evidence>
<sequence>MRIITGSARGARLRTPQGNSTRPTADRIKESLFNILGAKIQGAVVLDAFAGSGALGLESLSRGAESAVFIDKNTDSINVIRANALHTHLENKADIRRGDAFTLLKSLGREAILFDVIFCDPPYHLGLCQKLLNAVDSSILKNGGLFIAETGADETPDTDHTDFVLLRSRAYGATTKINIYQYMTAEAMPEGEIF</sequence>
<dbReference type="Pfam" id="PF03602">
    <property type="entry name" value="Cons_hypoth95"/>
    <property type="match status" value="1"/>
</dbReference>
<dbReference type="CDD" id="cd02440">
    <property type="entry name" value="AdoMet_MTases"/>
    <property type="match status" value="1"/>
</dbReference>
<dbReference type="PROSITE" id="PS00092">
    <property type="entry name" value="N6_MTASE"/>
    <property type="match status" value="1"/>
</dbReference>
<dbReference type="Proteomes" id="UP001239167">
    <property type="component" value="Unassembled WGS sequence"/>
</dbReference>
<dbReference type="NCBIfam" id="TIGR00095">
    <property type="entry name" value="16S rRNA (guanine(966)-N(2))-methyltransferase RsmD"/>
    <property type="match status" value="1"/>
</dbReference>
<organism evidence="4 5">
    <name type="scientific">Pectinatus haikarae</name>
    <dbReference type="NCBI Taxonomy" id="349096"/>
    <lineage>
        <taxon>Bacteria</taxon>
        <taxon>Bacillati</taxon>
        <taxon>Bacillota</taxon>
        <taxon>Negativicutes</taxon>
        <taxon>Selenomonadales</taxon>
        <taxon>Selenomonadaceae</taxon>
        <taxon>Pectinatus</taxon>
    </lineage>
</organism>
<protein>
    <submittedName>
        <fullName evidence="4">16S rRNA (Guanine(966)-N(2))-methyltransferase RsmD</fullName>
    </submittedName>
</protein>
<name>A0ABT9Y409_9FIRM</name>
<dbReference type="EMBL" id="JAUSUE010000001">
    <property type="protein sequence ID" value="MDQ0202567.1"/>
    <property type="molecule type" value="Genomic_DNA"/>
</dbReference>
<comment type="caution">
    <text evidence="4">The sequence shown here is derived from an EMBL/GenBank/DDBJ whole genome shotgun (WGS) entry which is preliminary data.</text>
</comment>
<dbReference type="PANTHER" id="PTHR43542">
    <property type="entry name" value="METHYLTRANSFERASE"/>
    <property type="match status" value="1"/>
</dbReference>
<gene>
    <name evidence="4" type="ORF">J2S01_000252</name>
</gene>